<dbReference type="KEGG" id="aup:AsAng_0059620"/>
<evidence type="ECO:0000256" key="1">
    <source>
        <dbReference type="SAM" id="Phobius"/>
    </source>
</evidence>
<gene>
    <name evidence="2" type="ORF">AsAng_0059620</name>
</gene>
<accession>A0A915YL24</accession>
<dbReference type="EMBL" id="AP026867">
    <property type="protein sequence ID" value="BDS15178.1"/>
    <property type="molecule type" value="Genomic_DNA"/>
</dbReference>
<reference evidence="2" key="1">
    <citation type="submission" date="2022-09" db="EMBL/GenBank/DDBJ databases">
        <title>Aureispira anguillicida sp. nov., isolated from Leptocephalus of Japanese eel Anguilla japonica.</title>
        <authorList>
            <person name="Yuasa K."/>
            <person name="Mekata T."/>
            <person name="Ikunari K."/>
        </authorList>
    </citation>
    <scope>NUCLEOTIDE SEQUENCE</scope>
    <source>
        <strain evidence="2">EL160426</strain>
    </source>
</reference>
<evidence type="ECO:0000313" key="3">
    <source>
        <dbReference type="Proteomes" id="UP001060919"/>
    </source>
</evidence>
<evidence type="ECO:0000313" key="2">
    <source>
        <dbReference type="EMBL" id="BDS15178.1"/>
    </source>
</evidence>
<feature type="transmembrane region" description="Helical" evidence="1">
    <location>
        <begin position="73"/>
        <end position="91"/>
    </location>
</feature>
<keyword evidence="1" id="KW-1133">Transmembrane helix</keyword>
<proteinExistence type="predicted"/>
<keyword evidence="3" id="KW-1185">Reference proteome</keyword>
<organism evidence="2 3">
    <name type="scientific">Aureispira anguillae</name>
    <dbReference type="NCBI Taxonomy" id="2864201"/>
    <lineage>
        <taxon>Bacteria</taxon>
        <taxon>Pseudomonadati</taxon>
        <taxon>Bacteroidota</taxon>
        <taxon>Saprospiria</taxon>
        <taxon>Saprospirales</taxon>
        <taxon>Saprospiraceae</taxon>
        <taxon>Aureispira</taxon>
    </lineage>
</organism>
<dbReference type="Proteomes" id="UP001060919">
    <property type="component" value="Chromosome"/>
</dbReference>
<keyword evidence="1" id="KW-0812">Transmembrane</keyword>
<keyword evidence="1" id="KW-0472">Membrane</keyword>
<name>A0A915YL24_9BACT</name>
<sequence length="94" mass="10881">MQLQEKTLVLGALLNAYLIFFFLIICNYGGLHLTTPTRDFLDFYTLVILVLILLPVLGFILKWILRQELNDKNLVFVLAILLLILLGIYYSNSY</sequence>
<protein>
    <submittedName>
        <fullName evidence="2">Uncharacterized protein</fullName>
    </submittedName>
</protein>
<feature type="transmembrane region" description="Helical" evidence="1">
    <location>
        <begin position="7"/>
        <end position="31"/>
    </location>
</feature>
<feature type="transmembrane region" description="Helical" evidence="1">
    <location>
        <begin position="43"/>
        <end position="61"/>
    </location>
</feature>
<dbReference type="AlphaFoldDB" id="A0A915YL24"/>
<dbReference type="RefSeq" id="WP_264790354.1">
    <property type="nucleotide sequence ID" value="NZ_AP026867.1"/>
</dbReference>